<feature type="region of interest" description="Disordered" evidence="3">
    <location>
        <begin position="185"/>
        <end position="207"/>
    </location>
</feature>
<gene>
    <name evidence="5" type="ORF">CONPUDRAFT_166563</name>
</gene>
<dbReference type="PANTHER" id="PTHR44845">
    <property type="entry name" value="CARRIER DOMAIN-CONTAINING PROTEIN"/>
    <property type="match status" value="1"/>
</dbReference>
<dbReference type="Pfam" id="PF07993">
    <property type="entry name" value="NAD_binding_4"/>
    <property type="match status" value="1"/>
</dbReference>
<dbReference type="OrthoDB" id="5673at2759"/>
<dbReference type="Pfam" id="PF00501">
    <property type="entry name" value="AMP-binding"/>
    <property type="match status" value="1"/>
</dbReference>
<dbReference type="InterPro" id="IPR042099">
    <property type="entry name" value="ANL_N_sf"/>
</dbReference>
<dbReference type="Gene3D" id="3.40.50.720">
    <property type="entry name" value="NAD(P)-binding Rossmann-like Domain"/>
    <property type="match status" value="1"/>
</dbReference>
<dbReference type="RefSeq" id="XP_007770212.1">
    <property type="nucleotide sequence ID" value="XM_007772022.1"/>
</dbReference>
<sequence>MLVKDSFGAGTTNVSINCDDEISGLERIMLAARGDLQRLLSCFLAQPITVIPIYTQASPRVQPASLQTPITQEREVHLMVDSKLACIATSTVTITTPFVEGLVLDRKFAIGQTFAELGRKPTFNLLSVSTNVVNGMRELRRTYTLETEGYFCNITEVFPDRRMFEFGEAWLQIKDAKTVVVPAATEPEPTPAAADEESTDEETSEPKKVDRFFKHTPHSIVDTPTLNAVLDKQAANPAVADHAFAAYPAIPADPVAPISYTEVTYRAFAKMVDYQASVLSARLKDTVLACKDGCDASEAPTVALLFESGFHLAVLVMATMKLNATAFLLAPANSEAAVAHLLKSCKVTAVLHAPDHAEKVAAAAALMNIPSFAVEVANCVKPAPAEHSLDARELLHPTHPAIPIIVHSSGSTEFPKPVRWSNESFLSNSQVMLTDGGWSAFANPGNRFLCLGPLFHTLGLTIGLGGAICEGSTIVFPLTRSWPVSTADLIRSLRLANVKTCVIVPLMLEQVTEALENEKTENPFDCLASLDLLIVGGAHCPDKLARNLVSRGVNLKNIYGSSETGHLMVGDHTRSAHDDFDSWYSVRPFPHTSMVFKPVESSDGTTENSNYYQVHLSGDDVRMAPGVLKPGEETWNTGDVVQECPPGSGWYKLMYRDDDILVHVSGEKTNPVPMETFCRETRLIQCIAIFGHQQRVTSAIVQLNKAKALELTEEERVEAVHKLIREANQDAPSHSRLLEDMVMILPLDYPKEIPRTNKGNCIRKKALVIFQDEIDALYRNFEDDGASTDSEPESSSSTLAASDAEIASKVRTVIAKTASALPASFDPAKSLFELGLDSVTAMALRKALSKAFDIKLSSQFVYQNASLDALSTAIYAIVASRSVTPSGGKPVSTAPAVVAPAGPSRGETLASLIQRQIEHVRIAAPAVLASRNTPQEPAQAGEVVAVVGAGGSLGIWQVKALLDRADVRRVVCMLRAKDVGAAWDKVEAAFEKAELGGLAGQCKAWKEAQLASRGPAVKTAQPLVVLPFDLANPYLAQEEYLALATDLTAIIHTAWKMDFNQVVGEFERDCLSGTTQLLLLSSFMKPKQFFFVSSIGVVMESKESPAPETLPPWTKDQYIPASQHGYSESKFVCEYVIEAASKLLNISCSMARIGQISGDTQSGVWKTAEMNPSIIAGSARIGKFPSAPQCPLDWTPVDYVAFSTVDLTLQQRPLGSSSVFHISNPHAATYDDMARCLRSTGIALESVPLQEWWNAILADEGNPCLQMEGYIEESFVKAQTELVAKGEKALILEISKTLESAPSSLGKCPPLDEGLWSKYVSYWREVGFIAKSN</sequence>
<dbReference type="Gene3D" id="3.40.1410.10">
    <property type="entry name" value="Chorismate lyase-like"/>
    <property type="match status" value="1"/>
</dbReference>
<dbReference type="InterPro" id="IPR036291">
    <property type="entry name" value="NAD(P)-bd_dom_sf"/>
</dbReference>
<dbReference type="PROSITE" id="PS50075">
    <property type="entry name" value="CARRIER"/>
    <property type="match status" value="1"/>
</dbReference>
<dbReference type="Gene3D" id="3.40.50.12780">
    <property type="entry name" value="N-terminal domain of ligase-like"/>
    <property type="match status" value="1"/>
</dbReference>
<dbReference type="Proteomes" id="UP000053558">
    <property type="component" value="Unassembled WGS sequence"/>
</dbReference>
<evidence type="ECO:0000259" key="4">
    <source>
        <dbReference type="PROSITE" id="PS50075"/>
    </source>
</evidence>
<dbReference type="SUPFAM" id="SSF51735">
    <property type="entry name" value="NAD(P)-binding Rossmann-fold domains"/>
    <property type="match status" value="1"/>
</dbReference>
<protein>
    <submittedName>
        <fullName evidence="5">Acetyl-CoA synthetase-like protein</fullName>
    </submittedName>
</protein>
<dbReference type="PANTHER" id="PTHR44845:SF6">
    <property type="entry name" value="BETA-ALANINE-ACTIVATING ENZYME"/>
    <property type="match status" value="1"/>
</dbReference>
<keyword evidence="2" id="KW-0597">Phosphoprotein</keyword>
<dbReference type="InterPro" id="IPR013120">
    <property type="entry name" value="FAR_NAD-bd"/>
</dbReference>
<dbReference type="Gene3D" id="1.10.1200.10">
    <property type="entry name" value="ACP-like"/>
    <property type="match status" value="1"/>
</dbReference>
<dbReference type="PROSITE" id="PS00012">
    <property type="entry name" value="PHOSPHOPANTETHEINE"/>
    <property type="match status" value="1"/>
</dbReference>
<accession>A0A5M3MLN1</accession>
<evidence type="ECO:0000256" key="1">
    <source>
        <dbReference type="ARBA" id="ARBA00022450"/>
    </source>
</evidence>
<reference evidence="6" key="1">
    <citation type="journal article" date="2012" name="Science">
        <title>The Paleozoic origin of enzymatic lignin decomposition reconstructed from 31 fungal genomes.</title>
        <authorList>
            <person name="Floudas D."/>
            <person name="Binder M."/>
            <person name="Riley R."/>
            <person name="Barry K."/>
            <person name="Blanchette R.A."/>
            <person name="Henrissat B."/>
            <person name="Martinez A.T."/>
            <person name="Otillar R."/>
            <person name="Spatafora J.W."/>
            <person name="Yadav J.S."/>
            <person name="Aerts A."/>
            <person name="Benoit I."/>
            <person name="Boyd A."/>
            <person name="Carlson A."/>
            <person name="Copeland A."/>
            <person name="Coutinho P.M."/>
            <person name="de Vries R.P."/>
            <person name="Ferreira P."/>
            <person name="Findley K."/>
            <person name="Foster B."/>
            <person name="Gaskell J."/>
            <person name="Glotzer D."/>
            <person name="Gorecki P."/>
            <person name="Heitman J."/>
            <person name="Hesse C."/>
            <person name="Hori C."/>
            <person name="Igarashi K."/>
            <person name="Jurgens J.A."/>
            <person name="Kallen N."/>
            <person name="Kersten P."/>
            <person name="Kohler A."/>
            <person name="Kuees U."/>
            <person name="Kumar T.K.A."/>
            <person name="Kuo A."/>
            <person name="LaButti K."/>
            <person name="Larrondo L.F."/>
            <person name="Lindquist E."/>
            <person name="Ling A."/>
            <person name="Lombard V."/>
            <person name="Lucas S."/>
            <person name="Lundell T."/>
            <person name="Martin R."/>
            <person name="McLaughlin D.J."/>
            <person name="Morgenstern I."/>
            <person name="Morin E."/>
            <person name="Murat C."/>
            <person name="Nagy L.G."/>
            <person name="Nolan M."/>
            <person name="Ohm R.A."/>
            <person name="Patyshakuliyeva A."/>
            <person name="Rokas A."/>
            <person name="Ruiz-Duenas F.J."/>
            <person name="Sabat G."/>
            <person name="Salamov A."/>
            <person name="Samejima M."/>
            <person name="Schmutz J."/>
            <person name="Slot J.C."/>
            <person name="St John F."/>
            <person name="Stenlid J."/>
            <person name="Sun H."/>
            <person name="Sun S."/>
            <person name="Syed K."/>
            <person name="Tsang A."/>
            <person name="Wiebenga A."/>
            <person name="Young D."/>
            <person name="Pisabarro A."/>
            <person name="Eastwood D.C."/>
            <person name="Martin F."/>
            <person name="Cullen D."/>
            <person name="Grigoriev I.V."/>
            <person name="Hibbett D.S."/>
        </authorList>
    </citation>
    <scope>NUCLEOTIDE SEQUENCE [LARGE SCALE GENOMIC DNA]</scope>
    <source>
        <strain evidence="6">RWD-64-598 SS2</strain>
    </source>
</reference>
<dbReference type="KEGG" id="cput:CONPUDRAFT_166563"/>
<evidence type="ECO:0000313" key="6">
    <source>
        <dbReference type="Proteomes" id="UP000053558"/>
    </source>
</evidence>
<evidence type="ECO:0000313" key="5">
    <source>
        <dbReference type="EMBL" id="EIW79880.1"/>
    </source>
</evidence>
<keyword evidence="6" id="KW-1185">Reference proteome</keyword>
<keyword evidence="1" id="KW-0596">Phosphopantetheine</keyword>
<dbReference type="InterPro" id="IPR006162">
    <property type="entry name" value="Ppantetheine_attach_site"/>
</dbReference>
<organism evidence="5 6">
    <name type="scientific">Coniophora puteana (strain RWD-64-598)</name>
    <name type="common">Brown rot fungus</name>
    <dbReference type="NCBI Taxonomy" id="741705"/>
    <lineage>
        <taxon>Eukaryota</taxon>
        <taxon>Fungi</taxon>
        <taxon>Dikarya</taxon>
        <taxon>Basidiomycota</taxon>
        <taxon>Agaricomycotina</taxon>
        <taxon>Agaricomycetes</taxon>
        <taxon>Agaricomycetidae</taxon>
        <taxon>Boletales</taxon>
        <taxon>Coniophorineae</taxon>
        <taxon>Coniophoraceae</taxon>
        <taxon>Coniophora</taxon>
    </lineage>
</organism>
<dbReference type="SUPFAM" id="SSF47336">
    <property type="entry name" value="ACP-like"/>
    <property type="match status" value="1"/>
</dbReference>
<comment type="caution">
    <text evidence="5">The sequence shown here is derived from an EMBL/GenBank/DDBJ whole genome shotgun (WGS) entry which is preliminary data.</text>
</comment>
<dbReference type="InterPro" id="IPR009081">
    <property type="entry name" value="PP-bd_ACP"/>
</dbReference>
<dbReference type="GO" id="GO:0031177">
    <property type="term" value="F:phosphopantetheine binding"/>
    <property type="evidence" value="ECO:0007669"/>
    <property type="project" value="InterPro"/>
</dbReference>
<dbReference type="InterPro" id="IPR020806">
    <property type="entry name" value="PKS_PP-bd"/>
</dbReference>
<dbReference type="Pfam" id="PF23562">
    <property type="entry name" value="AMP-binding_C_3"/>
    <property type="match status" value="1"/>
</dbReference>
<evidence type="ECO:0000256" key="2">
    <source>
        <dbReference type="ARBA" id="ARBA00022553"/>
    </source>
</evidence>
<dbReference type="SUPFAM" id="SSF56801">
    <property type="entry name" value="Acetyl-CoA synthetase-like"/>
    <property type="match status" value="1"/>
</dbReference>
<dbReference type="OMA" id="HYMETEE"/>
<dbReference type="Pfam" id="PF00550">
    <property type="entry name" value="PP-binding"/>
    <property type="match status" value="1"/>
</dbReference>
<dbReference type="EMBL" id="JH711580">
    <property type="protein sequence ID" value="EIW79880.1"/>
    <property type="molecule type" value="Genomic_DNA"/>
</dbReference>
<proteinExistence type="predicted"/>
<dbReference type="InterPro" id="IPR028978">
    <property type="entry name" value="Chorismate_lyase_/UTRA_dom_sf"/>
</dbReference>
<feature type="compositionally biased region" description="Acidic residues" evidence="3">
    <location>
        <begin position="194"/>
        <end position="203"/>
    </location>
</feature>
<feature type="domain" description="Carrier" evidence="4">
    <location>
        <begin position="804"/>
        <end position="878"/>
    </location>
</feature>
<dbReference type="SMART" id="SM00823">
    <property type="entry name" value="PKS_PP"/>
    <property type="match status" value="1"/>
</dbReference>
<evidence type="ECO:0000256" key="3">
    <source>
        <dbReference type="SAM" id="MobiDB-lite"/>
    </source>
</evidence>
<dbReference type="InterPro" id="IPR036736">
    <property type="entry name" value="ACP-like_sf"/>
</dbReference>
<name>A0A5M3MLN1_CONPW</name>
<dbReference type="InterPro" id="IPR000873">
    <property type="entry name" value="AMP-dep_synth/lig_dom"/>
</dbReference>
<dbReference type="GeneID" id="19205575"/>